<dbReference type="EMBL" id="MK072137">
    <property type="protein sequence ID" value="AYV79238.1"/>
    <property type="molecule type" value="Genomic_DNA"/>
</dbReference>
<name>A0A3G4ZWE9_9VIRU</name>
<protein>
    <submittedName>
        <fullName evidence="2">Uncharacterized protein</fullName>
    </submittedName>
</protein>
<reference evidence="2" key="1">
    <citation type="submission" date="2018-10" db="EMBL/GenBank/DDBJ databases">
        <title>Hidden diversity of soil giant viruses.</title>
        <authorList>
            <person name="Schulz F."/>
            <person name="Alteio L."/>
            <person name="Goudeau D."/>
            <person name="Ryan E.M."/>
            <person name="Malmstrom R.R."/>
            <person name="Blanchard J."/>
            <person name="Woyke T."/>
        </authorList>
    </citation>
    <scope>NUCLEOTIDE SEQUENCE</scope>
    <source>
        <strain evidence="2">FNV1</strain>
    </source>
</reference>
<sequence>MTNTIITRRKTVKIDKRHVSHRQEAKRLRTLAIKNKKRDTTRQRRFDRGSKLAVRHENPSDDGDIDEYDFSWCLDDDHDPDLGRAFREYLGALQAAASLYVPNDISVDDL</sequence>
<evidence type="ECO:0000313" key="2">
    <source>
        <dbReference type="EMBL" id="AYV79238.1"/>
    </source>
</evidence>
<evidence type="ECO:0000256" key="1">
    <source>
        <dbReference type="SAM" id="MobiDB-lite"/>
    </source>
</evidence>
<accession>A0A3G4ZWE9</accession>
<proteinExistence type="predicted"/>
<feature type="compositionally biased region" description="Basic and acidic residues" evidence="1">
    <location>
        <begin position="38"/>
        <end position="59"/>
    </location>
</feature>
<gene>
    <name evidence="2" type="ORF">Faunusvirus6_16</name>
</gene>
<feature type="region of interest" description="Disordered" evidence="1">
    <location>
        <begin position="25"/>
        <end position="62"/>
    </location>
</feature>
<organism evidence="2">
    <name type="scientific">Faunusvirus sp</name>
    <dbReference type="NCBI Taxonomy" id="2487766"/>
    <lineage>
        <taxon>Viruses</taxon>
        <taxon>Varidnaviria</taxon>
        <taxon>Bamfordvirae</taxon>
        <taxon>Nucleocytoviricota</taxon>
        <taxon>Megaviricetes</taxon>
        <taxon>Imitervirales</taxon>
        <taxon>Mimiviridae</taxon>
    </lineage>
</organism>